<organism evidence="7 8">
    <name type="scientific">Triparma retinervis</name>
    <dbReference type="NCBI Taxonomy" id="2557542"/>
    <lineage>
        <taxon>Eukaryota</taxon>
        <taxon>Sar</taxon>
        <taxon>Stramenopiles</taxon>
        <taxon>Ochrophyta</taxon>
        <taxon>Bolidophyceae</taxon>
        <taxon>Parmales</taxon>
        <taxon>Triparmaceae</taxon>
        <taxon>Triparma</taxon>
    </lineage>
</organism>
<evidence type="ECO:0000256" key="1">
    <source>
        <dbReference type="ARBA" id="ARBA00022679"/>
    </source>
</evidence>
<dbReference type="PROSITE" id="PS00183">
    <property type="entry name" value="UBC_1"/>
    <property type="match status" value="1"/>
</dbReference>
<dbReference type="Gene3D" id="3.10.110.10">
    <property type="entry name" value="Ubiquitin Conjugating Enzyme"/>
    <property type="match status" value="1"/>
</dbReference>
<dbReference type="OrthoDB" id="7851174at2759"/>
<evidence type="ECO:0000256" key="2">
    <source>
        <dbReference type="ARBA" id="ARBA00022786"/>
    </source>
</evidence>
<dbReference type="GO" id="GO:0005524">
    <property type="term" value="F:ATP binding"/>
    <property type="evidence" value="ECO:0007669"/>
    <property type="project" value="UniProtKB-UniRule"/>
</dbReference>
<dbReference type="InterPro" id="IPR050113">
    <property type="entry name" value="Ub_conjugating_enzyme"/>
</dbReference>
<comment type="similarity">
    <text evidence="4">Belongs to the ubiquitin-conjugating enzyme family.</text>
</comment>
<name>A0A9W7ACC0_9STRA</name>
<comment type="caution">
    <text evidence="7">The sequence shown here is derived from an EMBL/GenBank/DDBJ whole genome shotgun (WGS) entry which is preliminary data.</text>
</comment>
<feature type="region of interest" description="Disordered" evidence="5">
    <location>
        <begin position="158"/>
        <end position="207"/>
    </location>
</feature>
<proteinExistence type="inferred from homology"/>
<evidence type="ECO:0000313" key="7">
    <source>
        <dbReference type="EMBL" id="GMH68041.1"/>
    </source>
</evidence>
<protein>
    <recommendedName>
        <fullName evidence="6">UBC core domain-containing protein</fullName>
    </recommendedName>
</protein>
<gene>
    <name evidence="7" type="ORF">TrRE_jg4680</name>
</gene>
<dbReference type="AlphaFoldDB" id="A0A9W7ACC0"/>
<accession>A0A9W7ACC0</accession>
<keyword evidence="4" id="KW-0067">ATP-binding</keyword>
<evidence type="ECO:0000259" key="6">
    <source>
        <dbReference type="PROSITE" id="PS50127"/>
    </source>
</evidence>
<dbReference type="Pfam" id="PF00179">
    <property type="entry name" value="UQ_con"/>
    <property type="match status" value="1"/>
</dbReference>
<dbReference type="GO" id="GO:0016740">
    <property type="term" value="F:transferase activity"/>
    <property type="evidence" value="ECO:0007669"/>
    <property type="project" value="UniProtKB-KW"/>
</dbReference>
<keyword evidence="1" id="KW-0808">Transferase</keyword>
<dbReference type="SMART" id="SM00212">
    <property type="entry name" value="UBCc"/>
    <property type="match status" value="1"/>
</dbReference>
<dbReference type="EMBL" id="BRXZ01001312">
    <property type="protein sequence ID" value="GMH68041.1"/>
    <property type="molecule type" value="Genomic_DNA"/>
</dbReference>
<dbReference type="InterPro" id="IPR000608">
    <property type="entry name" value="UBC"/>
</dbReference>
<dbReference type="InterPro" id="IPR016135">
    <property type="entry name" value="UBQ-conjugating_enzyme/RWD"/>
</dbReference>
<keyword evidence="2 4" id="KW-0833">Ubl conjugation pathway</keyword>
<dbReference type="InterPro" id="IPR023313">
    <property type="entry name" value="UBQ-conjugating_AS"/>
</dbReference>
<sequence length="207" mass="23237">MSSTQTLPPILRNRINKDLKPFKSSPPPGCSLLPTENVLVYKATISGPPNTPFEGGLFHLNIQMGMDYPFQPPKVRFETKVFHPNVSEKGLICLDTLKPKPVGSWSPAVSLFSLLTTLRVLLSNPSWDDPLSEDVFESWKDGCWEAKAVEWTKAYAMDKENDVPQEENVKEGKKRQAEEEGDAKAEPLAKKSKNEKEKEHEKESVSV</sequence>
<evidence type="ECO:0000256" key="4">
    <source>
        <dbReference type="RuleBase" id="RU362109"/>
    </source>
</evidence>
<evidence type="ECO:0000256" key="5">
    <source>
        <dbReference type="SAM" id="MobiDB-lite"/>
    </source>
</evidence>
<feature type="domain" description="UBC core" evidence="6">
    <location>
        <begin position="10"/>
        <end position="161"/>
    </location>
</feature>
<dbReference type="PANTHER" id="PTHR24067">
    <property type="entry name" value="UBIQUITIN-CONJUGATING ENZYME E2"/>
    <property type="match status" value="1"/>
</dbReference>
<dbReference type="PROSITE" id="PS50127">
    <property type="entry name" value="UBC_2"/>
    <property type="match status" value="1"/>
</dbReference>
<dbReference type="SUPFAM" id="SSF54495">
    <property type="entry name" value="UBC-like"/>
    <property type="match status" value="1"/>
</dbReference>
<feature type="active site" description="Glycyl thioester intermediate" evidence="3">
    <location>
        <position position="93"/>
    </location>
</feature>
<dbReference type="Proteomes" id="UP001165082">
    <property type="component" value="Unassembled WGS sequence"/>
</dbReference>
<evidence type="ECO:0000313" key="8">
    <source>
        <dbReference type="Proteomes" id="UP001165082"/>
    </source>
</evidence>
<evidence type="ECO:0000256" key="3">
    <source>
        <dbReference type="PROSITE-ProRule" id="PRU10133"/>
    </source>
</evidence>
<reference evidence="7" key="1">
    <citation type="submission" date="2022-07" db="EMBL/GenBank/DDBJ databases">
        <title>Genome analysis of Parmales, a sister group of diatoms, reveals the evolutionary specialization of diatoms from phago-mixotrophs to photoautotrophs.</title>
        <authorList>
            <person name="Ban H."/>
            <person name="Sato S."/>
            <person name="Yoshikawa S."/>
            <person name="Kazumasa Y."/>
            <person name="Nakamura Y."/>
            <person name="Ichinomiya M."/>
            <person name="Saitoh K."/>
            <person name="Sato N."/>
            <person name="Blanc-Mathieu R."/>
            <person name="Endo H."/>
            <person name="Kuwata A."/>
            <person name="Ogata H."/>
        </authorList>
    </citation>
    <scope>NUCLEOTIDE SEQUENCE</scope>
</reference>
<keyword evidence="4" id="KW-0547">Nucleotide-binding</keyword>
<keyword evidence="8" id="KW-1185">Reference proteome</keyword>